<dbReference type="InterPro" id="IPR030383">
    <property type="entry name" value="G_VLIG_dom"/>
</dbReference>
<dbReference type="Gene3D" id="3.40.50.300">
    <property type="entry name" value="P-loop containing nucleotide triphosphate hydrolases"/>
    <property type="match status" value="1"/>
</dbReference>
<dbReference type="PROSITE" id="PS51717">
    <property type="entry name" value="G_VLIG"/>
    <property type="match status" value="1"/>
</dbReference>
<feature type="domain" description="VLIG-type G" evidence="1">
    <location>
        <begin position="1"/>
        <end position="215"/>
    </location>
</feature>
<evidence type="ECO:0000313" key="3">
    <source>
        <dbReference type="RefSeq" id="XP_065643332.1"/>
    </source>
</evidence>
<protein>
    <submittedName>
        <fullName evidence="3">Interferon-induced very large GTPase 1-like</fullName>
    </submittedName>
</protein>
<accession>A0ABM4B3E0</accession>
<dbReference type="PANTHER" id="PTHR22796">
    <property type="entry name" value="URG4-RELATED"/>
    <property type="match status" value="1"/>
</dbReference>
<name>A0ABM4B3E0_HYDVU</name>
<proteinExistence type="predicted"/>
<evidence type="ECO:0000313" key="2">
    <source>
        <dbReference type="Proteomes" id="UP001652625"/>
    </source>
</evidence>
<dbReference type="Proteomes" id="UP001652625">
    <property type="component" value="Chromosome 01"/>
</dbReference>
<organism evidence="2 3">
    <name type="scientific">Hydra vulgaris</name>
    <name type="common">Hydra</name>
    <name type="synonym">Hydra attenuata</name>
    <dbReference type="NCBI Taxonomy" id="6087"/>
    <lineage>
        <taxon>Eukaryota</taxon>
        <taxon>Metazoa</taxon>
        <taxon>Cnidaria</taxon>
        <taxon>Hydrozoa</taxon>
        <taxon>Hydroidolina</taxon>
        <taxon>Anthoathecata</taxon>
        <taxon>Aplanulata</taxon>
        <taxon>Hydridae</taxon>
        <taxon>Hydra</taxon>
    </lineage>
</organism>
<reference evidence="3" key="2">
    <citation type="submission" date="2025-08" db="UniProtKB">
        <authorList>
            <consortium name="RefSeq"/>
        </authorList>
    </citation>
    <scope>IDENTIFICATION</scope>
</reference>
<dbReference type="GeneID" id="136075038"/>
<dbReference type="InterPro" id="IPR027417">
    <property type="entry name" value="P-loop_NTPase"/>
</dbReference>
<dbReference type="SUPFAM" id="SSF52540">
    <property type="entry name" value="P-loop containing nucleoside triphosphate hydrolases"/>
    <property type="match status" value="1"/>
</dbReference>
<keyword evidence="2" id="KW-1185">Reference proteome</keyword>
<gene>
    <name evidence="3" type="primary">LOC136075038</name>
</gene>
<dbReference type="RefSeq" id="XP_065643332.1">
    <property type="nucleotide sequence ID" value="XM_065787260.1"/>
</dbReference>
<dbReference type="PANTHER" id="PTHR22796:SF6">
    <property type="entry name" value="INTERFERON-INDUCED VERY LARGE GTPASE 1-RELATED"/>
    <property type="match status" value="1"/>
</dbReference>
<sequence>MFGIQFPVSAGRCTKGAYLQLIPVSLENDKNNAILVVDTEGLGAPEYKNNNTHDNEIATFVLGISDIAILNVRGELPNDIENFLEVSICALMRMDMVDFHPNVVFVHQNCDPSAKEKNISGRNTFMKQMDEVVVAQADIMQKRYRYFQDTVDISLENDIFYFPQLMEGSGSMAPPSEFYSEACSELRDHILTKILSSKTKSKSLEDFCNKIELVWNGILEENFVLSLNNNAEIQVKYEIENEISIWRSKLECSLNENLEIVYNEIISFFRSNFEETACKEYLSLKSYDFWAKSIELNNAQAEAFAKFIDKKTVNQTIFQKWKQRYINRMEQIHFNFVKNCEGCIEKCFTDQLNC</sequence>
<reference evidence="2" key="1">
    <citation type="submission" date="2025-05" db="UniProtKB">
        <authorList>
            <consortium name="RefSeq"/>
        </authorList>
    </citation>
    <scope>NUCLEOTIDE SEQUENCE [LARGE SCALE GENOMIC DNA]</scope>
</reference>
<dbReference type="Pfam" id="PF25683">
    <property type="entry name" value="URGCP_GTPase"/>
    <property type="match status" value="1"/>
</dbReference>
<evidence type="ECO:0000259" key="1">
    <source>
        <dbReference type="PROSITE" id="PS51717"/>
    </source>
</evidence>